<dbReference type="KEGG" id="pact:CA264_05625"/>
<reference evidence="3" key="1">
    <citation type="submission" date="2017-05" db="EMBL/GenBank/DDBJ databases">
        <authorList>
            <person name="Ray J."/>
            <person name="Price M."/>
            <person name="Deutschbauer A."/>
        </authorList>
    </citation>
    <scope>NUCLEOTIDE SEQUENCE [LARGE SCALE GENOMIC DNA]</scope>
    <source>
        <strain evidence="3">DSM 19842</strain>
    </source>
</reference>
<proteinExistence type="predicted"/>
<feature type="transmembrane region" description="Helical" evidence="1">
    <location>
        <begin position="21"/>
        <end position="43"/>
    </location>
</feature>
<feature type="transmembrane region" description="Helical" evidence="1">
    <location>
        <begin position="143"/>
        <end position="166"/>
    </location>
</feature>
<dbReference type="RefSeq" id="WP_025605347.1">
    <property type="nucleotide sequence ID" value="NZ_CP021235.1"/>
</dbReference>
<dbReference type="Proteomes" id="UP000266292">
    <property type="component" value="Chromosome"/>
</dbReference>
<evidence type="ECO:0000256" key="1">
    <source>
        <dbReference type="SAM" id="Phobius"/>
    </source>
</evidence>
<evidence type="ECO:0000313" key="2">
    <source>
        <dbReference type="EMBL" id="ARS34962.1"/>
    </source>
</evidence>
<feature type="transmembrane region" description="Helical" evidence="1">
    <location>
        <begin position="111"/>
        <end position="131"/>
    </location>
</feature>
<accession>A0A1X9YQ35</accession>
<keyword evidence="3" id="KW-1185">Reference proteome</keyword>
<evidence type="ECO:0000313" key="3">
    <source>
        <dbReference type="Proteomes" id="UP000266292"/>
    </source>
</evidence>
<gene>
    <name evidence="2" type="ORF">CA264_05625</name>
</gene>
<sequence length="176" mass="19647">MYKKANNRMQFSLNYRFLLTVAGVLALFSGVISVALVLVIWPSGVYVPLWGQQSIATHLVAYSAVFGFVLGWVATKSTRRALQHSRVLPLHWHLKSQTLIDRLPAGAFNRAFILSLLGLTISLIMLLILNVQQLHLLPRTDYLVLSTVYAMLLAVAITTMSVYRALGDSFLHHSKV</sequence>
<keyword evidence="1" id="KW-0812">Transmembrane</keyword>
<dbReference type="AlphaFoldDB" id="A0A1X9YQ35"/>
<dbReference type="OrthoDB" id="852245at2"/>
<keyword evidence="1" id="KW-0472">Membrane</keyword>
<dbReference type="EMBL" id="CP021235">
    <property type="protein sequence ID" value="ARS34962.1"/>
    <property type="molecule type" value="Genomic_DNA"/>
</dbReference>
<protein>
    <submittedName>
        <fullName evidence="2">Uncharacterized protein</fullName>
    </submittedName>
</protein>
<keyword evidence="1" id="KW-1133">Transmembrane helix</keyword>
<feature type="transmembrane region" description="Helical" evidence="1">
    <location>
        <begin position="55"/>
        <end position="74"/>
    </location>
</feature>
<name>A0A1X9YQ35_9BACT</name>
<organism evidence="2 3">
    <name type="scientific">Pontibacter actiniarum</name>
    <dbReference type="NCBI Taxonomy" id="323450"/>
    <lineage>
        <taxon>Bacteria</taxon>
        <taxon>Pseudomonadati</taxon>
        <taxon>Bacteroidota</taxon>
        <taxon>Cytophagia</taxon>
        <taxon>Cytophagales</taxon>
        <taxon>Hymenobacteraceae</taxon>
        <taxon>Pontibacter</taxon>
    </lineage>
</organism>